<protein>
    <recommendedName>
        <fullName evidence="8">tRNA(Ile)-lysidine synthase</fullName>
        <ecNumber evidence="8">6.3.4.19</ecNumber>
    </recommendedName>
    <alternativeName>
        <fullName evidence="8">tRNA(Ile)-2-lysyl-cytidine synthase</fullName>
    </alternativeName>
    <alternativeName>
        <fullName evidence="8">tRNA(Ile)-lysidine synthetase</fullName>
    </alternativeName>
</protein>
<dbReference type="EMBL" id="CABWKQ010000006">
    <property type="protein sequence ID" value="VWX33859.1"/>
    <property type="molecule type" value="Genomic_DNA"/>
</dbReference>
<evidence type="ECO:0000256" key="5">
    <source>
        <dbReference type="ARBA" id="ARBA00022741"/>
    </source>
</evidence>
<dbReference type="GO" id="GO:0006400">
    <property type="term" value="P:tRNA modification"/>
    <property type="evidence" value="ECO:0007669"/>
    <property type="project" value="UniProtKB-UniRule"/>
</dbReference>
<dbReference type="HAMAP" id="MF_01161">
    <property type="entry name" value="tRNA_Ile_lys_synt"/>
    <property type="match status" value="1"/>
</dbReference>
<evidence type="ECO:0000256" key="2">
    <source>
        <dbReference type="ARBA" id="ARBA00022490"/>
    </source>
</evidence>
<dbReference type="PANTHER" id="PTHR43033">
    <property type="entry name" value="TRNA(ILE)-LYSIDINE SYNTHASE-RELATED"/>
    <property type="match status" value="1"/>
</dbReference>
<dbReference type="RefSeq" id="WP_159172877.1">
    <property type="nucleotide sequence ID" value="NZ_LR732308.1"/>
</dbReference>
<dbReference type="InterPro" id="IPR014729">
    <property type="entry name" value="Rossmann-like_a/b/a_fold"/>
</dbReference>
<keyword evidence="4 8" id="KW-0819">tRNA processing</keyword>
<dbReference type="InterPro" id="IPR012094">
    <property type="entry name" value="tRNA_Ile_lys_synt"/>
</dbReference>
<evidence type="ECO:0000256" key="3">
    <source>
        <dbReference type="ARBA" id="ARBA00022598"/>
    </source>
</evidence>
<evidence type="ECO:0000313" key="11">
    <source>
        <dbReference type="Proteomes" id="UP000439752"/>
    </source>
</evidence>
<gene>
    <name evidence="8 10" type="primary">tilS</name>
    <name evidence="10" type="ORF">EXIGUO9Y_140018</name>
</gene>
<keyword evidence="2 8" id="KW-0963">Cytoplasm</keyword>
<keyword evidence="6 8" id="KW-0067">ATP-binding</keyword>
<dbReference type="Proteomes" id="UP000439752">
    <property type="component" value="Unassembled WGS sequence"/>
</dbReference>
<dbReference type="SUPFAM" id="SSF56037">
    <property type="entry name" value="PheT/TilS domain"/>
    <property type="match status" value="1"/>
</dbReference>
<evidence type="ECO:0000313" key="10">
    <source>
        <dbReference type="EMBL" id="VWX33859.1"/>
    </source>
</evidence>
<comment type="subcellular location">
    <subcellularLocation>
        <location evidence="1 8">Cytoplasm</location>
    </subcellularLocation>
</comment>
<proteinExistence type="inferred from homology"/>
<evidence type="ECO:0000256" key="1">
    <source>
        <dbReference type="ARBA" id="ARBA00004496"/>
    </source>
</evidence>
<evidence type="ECO:0000256" key="8">
    <source>
        <dbReference type="HAMAP-Rule" id="MF_01161"/>
    </source>
</evidence>
<dbReference type="EC" id="6.3.4.19" evidence="8"/>
<dbReference type="Pfam" id="PF01171">
    <property type="entry name" value="ATP_bind_3"/>
    <property type="match status" value="1"/>
</dbReference>
<dbReference type="InterPro" id="IPR012795">
    <property type="entry name" value="tRNA_Ile_lys_synt_N"/>
</dbReference>
<feature type="binding site" evidence="8">
    <location>
        <begin position="17"/>
        <end position="22"/>
    </location>
    <ligand>
        <name>ATP</name>
        <dbReference type="ChEBI" id="CHEBI:30616"/>
    </ligand>
</feature>
<comment type="catalytic activity">
    <reaction evidence="7 8">
        <text>cytidine(34) in tRNA(Ile2) + L-lysine + ATP = lysidine(34) in tRNA(Ile2) + AMP + diphosphate + H(+)</text>
        <dbReference type="Rhea" id="RHEA:43744"/>
        <dbReference type="Rhea" id="RHEA-COMP:10625"/>
        <dbReference type="Rhea" id="RHEA-COMP:10670"/>
        <dbReference type="ChEBI" id="CHEBI:15378"/>
        <dbReference type="ChEBI" id="CHEBI:30616"/>
        <dbReference type="ChEBI" id="CHEBI:32551"/>
        <dbReference type="ChEBI" id="CHEBI:33019"/>
        <dbReference type="ChEBI" id="CHEBI:82748"/>
        <dbReference type="ChEBI" id="CHEBI:83665"/>
        <dbReference type="ChEBI" id="CHEBI:456215"/>
        <dbReference type="EC" id="6.3.4.19"/>
    </reaction>
</comment>
<dbReference type="SMART" id="SM00977">
    <property type="entry name" value="TilS_C"/>
    <property type="match status" value="1"/>
</dbReference>
<dbReference type="SUPFAM" id="SSF52402">
    <property type="entry name" value="Adenine nucleotide alpha hydrolases-like"/>
    <property type="match status" value="1"/>
</dbReference>
<dbReference type="InterPro" id="IPR012796">
    <property type="entry name" value="Lysidine-tRNA-synth_C"/>
</dbReference>
<dbReference type="InterPro" id="IPR011063">
    <property type="entry name" value="TilS/TtcA_N"/>
</dbReference>
<reference evidence="10 11" key="1">
    <citation type="submission" date="2019-10" db="EMBL/GenBank/DDBJ databases">
        <authorList>
            <person name="Karimi E."/>
        </authorList>
    </citation>
    <scope>NUCLEOTIDE SEQUENCE [LARGE SCALE GENOMIC DNA]</scope>
    <source>
        <strain evidence="10">Exiguobacterium sp. 9Y</strain>
    </source>
</reference>
<sequence>METIAPVPNEPLIVGVSGGCDSMVLAHLLHEAKFDLLIAHVHHGLRAASDEEAAFVENWAFERNLPFRTIRLEWDGQRVNQARCREKRYQFFENLMEETNRSHLVLAHHRDDQLETLLIQLLRGEATIDGIPIHRPFGPGQLHRPLVNWTKQELTAYATRQQIEWREDATNAETKYLRNQIRHDILPRLAQVRPGFEEATVRAARLRQTIQDEHLAYVEALVARHMTDDGIVIDEINQLPTDLRRLVLQVLLPDVRLTSEDFDRFLAWLRVDMPSSEVYYGNWRIRRAYGYLTCIEKDTTDSALESFQVGADLGTYRYGERDVTFSYGEAGIPLAEVTFPLTVRSQLPGDRIQLEIGTKKVSRILIDAKVPRYLRAEVPVVVDATGQVLAVVGHRIAKFGSFELLARSYLMIEW</sequence>
<dbReference type="NCBIfam" id="TIGR02432">
    <property type="entry name" value="lysidine_TilS_N"/>
    <property type="match status" value="1"/>
</dbReference>
<evidence type="ECO:0000256" key="7">
    <source>
        <dbReference type="ARBA" id="ARBA00048539"/>
    </source>
</evidence>
<comment type="domain">
    <text evidence="8">The N-terminal region contains the highly conserved SGGXDS motif, predicted to be a P-loop motif involved in ATP binding.</text>
</comment>
<name>A0A653I4L7_9BACL</name>
<evidence type="ECO:0000256" key="4">
    <source>
        <dbReference type="ARBA" id="ARBA00022694"/>
    </source>
</evidence>
<dbReference type="Pfam" id="PF11734">
    <property type="entry name" value="TilS_C"/>
    <property type="match status" value="1"/>
</dbReference>
<feature type="domain" description="Lysidine-tRNA(Ile) synthetase C-terminal" evidence="9">
    <location>
        <begin position="341"/>
        <end position="414"/>
    </location>
</feature>
<dbReference type="GO" id="GO:0032267">
    <property type="term" value="F:tRNA(Ile)-lysidine synthase activity"/>
    <property type="evidence" value="ECO:0007669"/>
    <property type="project" value="UniProtKB-EC"/>
</dbReference>
<dbReference type="CDD" id="cd01992">
    <property type="entry name" value="TilS_N"/>
    <property type="match status" value="1"/>
</dbReference>
<dbReference type="GO" id="GO:0005524">
    <property type="term" value="F:ATP binding"/>
    <property type="evidence" value="ECO:0007669"/>
    <property type="project" value="UniProtKB-UniRule"/>
</dbReference>
<keyword evidence="11" id="KW-1185">Reference proteome</keyword>
<dbReference type="GO" id="GO:0005737">
    <property type="term" value="C:cytoplasm"/>
    <property type="evidence" value="ECO:0007669"/>
    <property type="project" value="UniProtKB-SubCell"/>
</dbReference>
<evidence type="ECO:0000256" key="6">
    <source>
        <dbReference type="ARBA" id="ARBA00022840"/>
    </source>
</evidence>
<comment type="similarity">
    <text evidence="8">Belongs to the tRNA(Ile)-lysidine synthase family.</text>
</comment>
<organism evidence="10 11">
    <name type="scientific">Exiguobacterium oxidotolerans</name>
    <dbReference type="NCBI Taxonomy" id="223958"/>
    <lineage>
        <taxon>Bacteria</taxon>
        <taxon>Bacillati</taxon>
        <taxon>Bacillota</taxon>
        <taxon>Bacilli</taxon>
        <taxon>Bacillales</taxon>
        <taxon>Bacillales Family XII. Incertae Sedis</taxon>
        <taxon>Exiguobacterium</taxon>
    </lineage>
</organism>
<keyword evidence="5 8" id="KW-0547">Nucleotide-binding</keyword>
<dbReference type="NCBIfam" id="TIGR02433">
    <property type="entry name" value="lysidine_TilS_C"/>
    <property type="match status" value="1"/>
</dbReference>
<comment type="function">
    <text evidence="8">Ligates lysine onto the cytidine present at position 34 of the AUA codon-specific tRNA(Ile) that contains the anticodon CAU, in an ATP-dependent manner. Cytidine is converted to lysidine, thus changing the amino acid specificity of the tRNA from methionine to isoleucine.</text>
</comment>
<dbReference type="Gene3D" id="3.40.50.620">
    <property type="entry name" value="HUPs"/>
    <property type="match status" value="1"/>
</dbReference>
<keyword evidence="3 8" id="KW-0436">Ligase</keyword>
<accession>A0A653I4L7</accession>
<dbReference type="AlphaFoldDB" id="A0A653I4L7"/>
<dbReference type="PANTHER" id="PTHR43033:SF1">
    <property type="entry name" value="TRNA(ILE)-LYSIDINE SYNTHASE-RELATED"/>
    <property type="match status" value="1"/>
</dbReference>
<evidence type="ECO:0000259" key="9">
    <source>
        <dbReference type="SMART" id="SM00977"/>
    </source>
</evidence>